<evidence type="ECO:0000313" key="2">
    <source>
        <dbReference type="EMBL" id="CAI8018298.1"/>
    </source>
</evidence>
<dbReference type="Gene3D" id="3.10.450.50">
    <property type="match status" value="1"/>
</dbReference>
<dbReference type="InterPro" id="IPR032710">
    <property type="entry name" value="NTF2-like_dom_sf"/>
</dbReference>
<dbReference type="InterPro" id="IPR037401">
    <property type="entry name" value="SnoaL-like"/>
</dbReference>
<dbReference type="AlphaFoldDB" id="A0AA35RV49"/>
<reference evidence="2" key="1">
    <citation type="submission" date="2023-03" db="EMBL/GenBank/DDBJ databases">
        <authorList>
            <person name="Steffen K."/>
            <person name="Cardenas P."/>
        </authorList>
    </citation>
    <scope>NUCLEOTIDE SEQUENCE</scope>
</reference>
<dbReference type="PANTHER" id="PTHR34957:SF1">
    <property type="entry name" value="NUCLEAR TRANSPORT FACTOR 2 (NTF2) FAMILY PROTEIN"/>
    <property type="match status" value="1"/>
</dbReference>
<keyword evidence="3" id="KW-1185">Reference proteome</keyword>
<dbReference type="Pfam" id="PF13474">
    <property type="entry name" value="SnoaL_3"/>
    <property type="match status" value="1"/>
</dbReference>
<dbReference type="SUPFAM" id="SSF54427">
    <property type="entry name" value="NTF2-like"/>
    <property type="match status" value="1"/>
</dbReference>
<evidence type="ECO:0000259" key="1">
    <source>
        <dbReference type="Pfam" id="PF13474"/>
    </source>
</evidence>
<dbReference type="EMBL" id="CASHTH010001687">
    <property type="protein sequence ID" value="CAI8018298.1"/>
    <property type="molecule type" value="Genomic_DNA"/>
</dbReference>
<dbReference type="Proteomes" id="UP001174909">
    <property type="component" value="Unassembled WGS sequence"/>
</dbReference>
<organism evidence="2 3">
    <name type="scientific">Geodia barretti</name>
    <name type="common">Barrett's horny sponge</name>
    <dbReference type="NCBI Taxonomy" id="519541"/>
    <lineage>
        <taxon>Eukaryota</taxon>
        <taxon>Metazoa</taxon>
        <taxon>Porifera</taxon>
        <taxon>Demospongiae</taxon>
        <taxon>Heteroscleromorpha</taxon>
        <taxon>Tetractinellida</taxon>
        <taxon>Astrophorina</taxon>
        <taxon>Geodiidae</taxon>
        <taxon>Geodia</taxon>
    </lineage>
</organism>
<proteinExistence type="predicted"/>
<feature type="domain" description="SnoaL-like" evidence="1">
    <location>
        <begin position="12"/>
        <end position="129"/>
    </location>
</feature>
<sequence>MLPDDASVLSLRDANQRFYDAFGSLDMAQMDAVWERSDRALCVHPGWQPIVGWPEIRRSWQGIFNGAALMHFNIHYVNIVLEGNCGYVTCIESITSVVEGQAQGFGILATNIFVRSGDDWLVIAHHGSPRL</sequence>
<evidence type="ECO:0000313" key="3">
    <source>
        <dbReference type="Proteomes" id="UP001174909"/>
    </source>
</evidence>
<gene>
    <name evidence="2" type="ORF">GBAR_LOCUS11089</name>
</gene>
<comment type="caution">
    <text evidence="2">The sequence shown here is derived from an EMBL/GenBank/DDBJ whole genome shotgun (WGS) entry which is preliminary data.</text>
</comment>
<accession>A0AA35RV49</accession>
<protein>
    <recommendedName>
        <fullName evidence="1">SnoaL-like domain-containing protein</fullName>
    </recommendedName>
</protein>
<dbReference type="PANTHER" id="PTHR34957">
    <property type="entry name" value="NUCLEAR TRANSPORT FACTOR 2 (NTF2) FAMILY PROTEIN"/>
    <property type="match status" value="1"/>
</dbReference>
<name>A0AA35RV49_GEOBA</name>